<gene>
    <name evidence="3" type="ORF">COT26_00770</name>
</gene>
<sequence length="285" mass="32218">MSTLIFLLIKAEDGSLSVAKKQGNQISIKTKYSRLFKDADFLKLLNQVYKPQKDQKLEAIFLSMDKQSFSSTRALVSSVNALAFVNKCPAIRLSFFSPRTLVKELFESGKKSLSKNSGQFIKASYANPPNITKPKIKVAKFHISAGGLIFNKANGKMLFIRRIDSGKVGLPKGHQELGESLATTAIREIGEETGYYDIKHLGKLNVVKYRFTVNGELHEKTEHQFLFLLNSAKTKDRLNSSEVRNLQNFWLYPRRALENPNLYPGLKDTINKAVFILRKRGLTNK</sequence>
<reference evidence="4" key="1">
    <citation type="submission" date="2017-09" db="EMBL/GenBank/DDBJ databases">
        <title>Depth-based differentiation of microbial function through sediment-hosted aquifers and enrichment of novel symbionts in the deep terrestrial subsurface.</title>
        <authorList>
            <person name="Probst A.J."/>
            <person name="Ladd B."/>
            <person name="Jarett J.K."/>
            <person name="Geller-Mcgrath D.E."/>
            <person name="Sieber C.M.K."/>
            <person name="Emerson J.B."/>
            <person name="Anantharaman K."/>
            <person name="Thomas B.C."/>
            <person name="Malmstrom R."/>
            <person name="Stieglmeier M."/>
            <person name="Klingl A."/>
            <person name="Woyke T."/>
            <person name="Ryan C.M."/>
            <person name="Banfield J.F."/>
        </authorList>
    </citation>
    <scope>NUCLEOTIDE SEQUENCE [LARGE SCALE GENOMIC DNA]</scope>
</reference>
<evidence type="ECO:0000313" key="4">
    <source>
        <dbReference type="Proteomes" id="UP000236845"/>
    </source>
</evidence>
<dbReference type="InterPro" id="IPR000086">
    <property type="entry name" value="NUDIX_hydrolase_dom"/>
</dbReference>
<dbReference type="Proteomes" id="UP000236845">
    <property type="component" value="Unassembled WGS sequence"/>
</dbReference>
<keyword evidence="1" id="KW-0378">Hydrolase</keyword>
<dbReference type="PANTHER" id="PTHR43736:SF1">
    <property type="entry name" value="DIHYDRONEOPTERIN TRIPHOSPHATE DIPHOSPHATASE"/>
    <property type="match status" value="1"/>
</dbReference>
<evidence type="ECO:0000256" key="1">
    <source>
        <dbReference type="ARBA" id="ARBA00022801"/>
    </source>
</evidence>
<dbReference type="PANTHER" id="PTHR43736">
    <property type="entry name" value="ADP-RIBOSE PYROPHOSPHATASE"/>
    <property type="match status" value="1"/>
</dbReference>
<dbReference type="InterPro" id="IPR015797">
    <property type="entry name" value="NUDIX_hydrolase-like_dom_sf"/>
</dbReference>
<evidence type="ECO:0000259" key="2">
    <source>
        <dbReference type="PROSITE" id="PS51462"/>
    </source>
</evidence>
<comment type="caution">
    <text evidence="3">The sequence shown here is derived from an EMBL/GenBank/DDBJ whole genome shotgun (WGS) entry which is preliminary data.</text>
</comment>
<name>A0A2H0YQY7_9BACT</name>
<dbReference type="Pfam" id="PF00293">
    <property type="entry name" value="NUDIX"/>
    <property type="match status" value="1"/>
</dbReference>
<proteinExistence type="predicted"/>
<dbReference type="EMBL" id="PEXW01000015">
    <property type="protein sequence ID" value="PIS40914.1"/>
    <property type="molecule type" value="Genomic_DNA"/>
</dbReference>
<dbReference type="AlphaFoldDB" id="A0A2H0YQY7"/>
<dbReference type="SUPFAM" id="SSF55811">
    <property type="entry name" value="Nudix"/>
    <property type="match status" value="1"/>
</dbReference>
<dbReference type="GO" id="GO:0016787">
    <property type="term" value="F:hydrolase activity"/>
    <property type="evidence" value="ECO:0007669"/>
    <property type="project" value="UniProtKB-KW"/>
</dbReference>
<dbReference type="PROSITE" id="PS51462">
    <property type="entry name" value="NUDIX"/>
    <property type="match status" value="1"/>
</dbReference>
<organism evidence="3 4">
    <name type="scientific">Candidatus Kerfeldbacteria bacterium CG08_land_8_20_14_0_20_43_14</name>
    <dbReference type="NCBI Taxonomy" id="2014246"/>
    <lineage>
        <taxon>Bacteria</taxon>
        <taxon>Candidatus Kerfeldiibacteriota</taxon>
    </lineage>
</organism>
<protein>
    <recommendedName>
        <fullName evidence="2">Nudix hydrolase domain-containing protein</fullName>
    </recommendedName>
</protein>
<feature type="domain" description="Nudix hydrolase" evidence="2">
    <location>
        <begin position="140"/>
        <end position="276"/>
    </location>
</feature>
<dbReference type="Gene3D" id="3.90.79.10">
    <property type="entry name" value="Nucleoside Triphosphate Pyrophosphohydrolase"/>
    <property type="match status" value="1"/>
</dbReference>
<evidence type="ECO:0000313" key="3">
    <source>
        <dbReference type="EMBL" id="PIS40914.1"/>
    </source>
</evidence>
<dbReference type="InterPro" id="IPR020084">
    <property type="entry name" value="NUDIX_hydrolase_CS"/>
</dbReference>
<dbReference type="PROSITE" id="PS00893">
    <property type="entry name" value="NUDIX_BOX"/>
    <property type="match status" value="1"/>
</dbReference>
<accession>A0A2H0YQY7</accession>